<dbReference type="GO" id="GO:0003700">
    <property type="term" value="F:DNA-binding transcription factor activity"/>
    <property type="evidence" value="ECO:0007669"/>
    <property type="project" value="InterPro"/>
</dbReference>
<protein>
    <submittedName>
        <fullName evidence="5">Transcriptional regulator, AraC family</fullName>
    </submittedName>
</protein>
<dbReference type="AlphaFoldDB" id="C5BY19"/>
<dbReference type="STRING" id="471853.Bcav_0651"/>
<keyword evidence="1" id="KW-0805">Transcription regulation</keyword>
<dbReference type="OrthoDB" id="2559672at2"/>
<dbReference type="GO" id="GO:0043565">
    <property type="term" value="F:sequence-specific DNA binding"/>
    <property type="evidence" value="ECO:0007669"/>
    <property type="project" value="InterPro"/>
</dbReference>
<dbReference type="PANTHER" id="PTHR46796:SF15">
    <property type="entry name" value="BLL1074 PROTEIN"/>
    <property type="match status" value="1"/>
</dbReference>
<dbReference type="Gene3D" id="1.10.10.60">
    <property type="entry name" value="Homeodomain-like"/>
    <property type="match status" value="1"/>
</dbReference>
<dbReference type="InterPro" id="IPR018060">
    <property type="entry name" value="HTH_AraC"/>
</dbReference>
<evidence type="ECO:0000313" key="6">
    <source>
        <dbReference type="Proteomes" id="UP000007962"/>
    </source>
</evidence>
<keyword evidence="3" id="KW-0804">Transcription</keyword>
<name>C5BY19_BEUC1</name>
<dbReference type="KEGG" id="bcv:Bcav_0651"/>
<dbReference type="RefSeq" id="WP_012725693.1">
    <property type="nucleotide sequence ID" value="NC_012669.1"/>
</dbReference>
<evidence type="ECO:0000259" key="4">
    <source>
        <dbReference type="PROSITE" id="PS01124"/>
    </source>
</evidence>
<accession>C5BY19</accession>
<dbReference type="PROSITE" id="PS01124">
    <property type="entry name" value="HTH_ARAC_FAMILY_2"/>
    <property type="match status" value="1"/>
</dbReference>
<dbReference type="eggNOG" id="COG2207">
    <property type="taxonomic scope" value="Bacteria"/>
</dbReference>
<feature type="domain" description="HTH araC/xylS-type" evidence="4">
    <location>
        <begin position="187"/>
        <end position="275"/>
    </location>
</feature>
<sequence length="290" mass="29998">MAAEVADGDAASFVVGPSRLAPGVGSVTAFRLSPVPGAVHRGLPSPSVTFLLTLGDGEFVIHDAGAPGSASATPIILGGLHTRPALVDQACEQIGVEVSVHPLAVRALFGVPARELDVTTFSGRDVLGASGELLREQMSERQPWAGVFDVLGTFLRGTALRTESPPAPRPELAEAWRVIVASGGRARVSAVAARVGLSERRLRTLFVDEVGIGPKTVARLARFSGARTAVARAVATGGPTALADVAAAAGYVDQAHLTAEFREFAGVPPGRWVAEEFRNLQADGHPLGGR</sequence>
<reference evidence="5 6" key="1">
    <citation type="journal article" date="2009" name="Stand. Genomic Sci.">
        <title>Complete genome sequence of Beutenbergia cavernae type strain (HKI 0122).</title>
        <authorList>
            <person name="Land M."/>
            <person name="Pukall R."/>
            <person name="Abt B."/>
            <person name="Goker M."/>
            <person name="Rohde M."/>
            <person name="Glavina Del Rio T."/>
            <person name="Tice H."/>
            <person name="Copeland A."/>
            <person name="Cheng J.F."/>
            <person name="Lucas S."/>
            <person name="Chen F."/>
            <person name="Nolan M."/>
            <person name="Bruce D."/>
            <person name="Goodwin L."/>
            <person name="Pitluck S."/>
            <person name="Ivanova N."/>
            <person name="Mavromatis K."/>
            <person name="Ovchinnikova G."/>
            <person name="Pati A."/>
            <person name="Chen A."/>
            <person name="Palaniappan K."/>
            <person name="Hauser L."/>
            <person name="Chang Y.J."/>
            <person name="Jefferies C.C."/>
            <person name="Saunders E."/>
            <person name="Brettin T."/>
            <person name="Detter J.C."/>
            <person name="Han C."/>
            <person name="Chain P."/>
            <person name="Bristow J."/>
            <person name="Eisen J.A."/>
            <person name="Markowitz V."/>
            <person name="Hugenholtz P."/>
            <person name="Kyrpides N.C."/>
            <person name="Klenk H.P."/>
            <person name="Lapidus A."/>
        </authorList>
    </citation>
    <scope>NUCLEOTIDE SEQUENCE [LARGE SCALE GENOMIC DNA]</scope>
    <source>
        <strain evidence="6">ATCC BAA-8 / DSM 12333 / NBRC 16432</strain>
    </source>
</reference>
<keyword evidence="2" id="KW-0238">DNA-binding</keyword>
<evidence type="ECO:0000313" key="5">
    <source>
        <dbReference type="EMBL" id="ACQ78913.1"/>
    </source>
</evidence>
<proteinExistence type="predicted"/>
<evidence type="ECO:0000256" key="3">
    <source>
        <dbReference type="ARBA" id="ARBA00023163"/>
    </source>
</evidence>
<dbReference type="EMBL" id="CP001618">
    <property type="protein sequence ID" value="ACQ78913.1"/>
    <property type="molecule type" value="Genomic_DNA"/>
</dbReference>
<evidence type="ECO:0000256" key="1">
    <source>
        <dbReference type="ARBA" id="ARBA00023015"/>
    </source>
</evidence>
<dbReference type="Pfam" id="PF12833">
    <property type="entry name" value="HTH_18"/>
    <property type="match status" value="1"/>
</dbReference>
<keyword evidence="6" id="KW-1185">Reference proteome</keyword>
<dbReference type="SMART" id="SM00342">
    <property type="entry name" value="HTH_ARAC"/>
    <property type="match status" value="1"/>
</dbReference>
<evidence type="ECO:0000256" key="2">
    <source>
        <dbReference type="ARBA" id="ARBA00023125"/>
    </source>
</evidence>
<dbReference type="Proteomes" id="UP000007962">
    <property type="component" value="Chromosome"/>
</dbReference>
<organism evidence="5 6">
    <name type="scientific">Beutenbergia cavernae (strain ATCC BAA-8 / DSM 12333 / CCUG 43141 / JCM 11478 / NBRC 16432 / NCIMB 13614 / HKI 0122)</name>
    <dbReference type="NCBI Taxonomy" id="471853"/>
    <lineage>
        <taxon>Bacteria</taxon>
        <taxon>Bacillati</taxon>
        <taxon>Actinomycetota</taxon>
        <taxon>Actinomycetes</taxon>
        <taxon>Micrococcales</taxon>
        <taxon>Beutenbergiaceae</taxon>
        <taxon>Beutenbergia</taxon>
    </lineage>
</organism>
<dbReference type="PANTHER" id="PTHR46796">
    <property type="entry name" value="HTH-TYPE TRANSCRIPTIONAL ACTIVATOR RHAS-RELATED"/>
    <property type="match status" value="1"/>
</dbReference>
<gene>
    <name evidence="5" type="ordered locus">Bcav_0651</name>
</gene>
<dbReference type="InterPro" id="IPR050204">
    <property type="entry name" value="AraC_XylS_family_regulators"/>
</dbReference>
<dbReference type="HOGENOM" id="CLU_066193_0_0_11"/>